<feature type="domain" description="DUF7585" evidence="1">
    <location>
        <begin position="14"/>
        <end position="190"/>
    </location>
</feature>
<dbReference type="WBParaSite" id="SSTP_0000821000.1">
    <property type="protein sequence ID" value="SSTP_0000821000.1"/>
    <property type="gene ID" value="SSTP_0000821000"/>
</dbReference>
<reference evidence="3" key="1">
    <citation type="submission" date="2015-08" db="UniProtKB">
        <authorList>
            <consortium name="WormBaseParasite"/>
        </authorList>
    </citation>
    <scope>IDENTIFICATION</scope>
</reference>
<evidence type="ECO:0000313" key="2">
    <source>
        <dbReference type="Proteomes" id="UP000035681"/>
    </source>
</evidence>
<sequence>MLGYEEQYTLEAIKHNFKQIYKVQTDSDVILVKCSRQNYKKSEKNDIFSINNEMEQISNNKNLSSNGIKLHKIFFNPYIDKVDYPFNVNDYCKKITIINGIFEGTPLIWNINIQWKTQPNLFFHTLKYNQNILEFPLNENCQNKNILFLVKYKNNSTVFYDYYKNSQLYNAAFVYLFDKESDNIFVEPCGAFHLIYD</sequence>
<protein>
    <recommendedName>
        <fullName evidence="1">DUF7585 domain-containing protein</fullName>
    </recommendedName>
</protein>
<dbReference type="Proteomes" id="UP000035681">
    <property type="component" value="Unplaced"/>
</dbReference>
<organism evidence="3">
    <name type="scientific">Strongyloides stercoralis</name>
    <name type="common">Threadworm</name>
    <dbReference type="NCBI Taxonomy" id="6248"/>
    <lineage>
        <taxon>Eukaryota</taxon>
        <taxon>Metazoa</taxon>
        <taxon>Ecdysozoa</taxon>
        <taxon>Nematoda</taxon>
        <taxon>Chromadorea</taxon>
        <taxon>Rhabditida</taxon>
        <taxon>Tylenchina</taxon>
        <taxon>Panagrolaimomorpha</taxon>
        <taxon>Strongyloidoidea</taxon>
        <taxon>Strongyloididae</taxon>
        <taxon>Strongyloides</taxon>
    </lineage>
</organism>
<keyword evidence="2" id="KW-1185">Reference proteome</keyword>
<dbReference type="WBParaSite" id="TCONS_00003734.p1">
    <property type="protein sequence ID" value="TCONS_00003734.p1"/>
    <property type="gene ID" value="XLOC_000212"/>
</dbReference>
<evidence type="ECO:0000259" key="1">
    <source>
        <dbReference type="Pfam" id="PF24490"/>
    </source>
</evidence>
<name>A0A0K0EFE7_STRER</name>
<evidence type="ECO:0000313" key="3">
    <source>
        <dbReference type="WBParaSite" id="SSTP_0000821000.1"/>
    </source>
</evidence>
<accession>A0A0K0EFE7</accession>
<dbReference type="InterPro" id="IPR056007">
    <property type="entry name" value="DUF7585"/>
</dbReference>
<dbReference type="AlphaFoldDB" id="A0A0K0EFE7"/>
<dbReference type="Pfam" id="PF24490">
    <property type="entry name" value="DUF7585"/>
    <property type="match status" value="1"/>
</dbReference>
<proteinExistence type="predicted"/>